<keyword evidence="4" id="KW-1185">Reference proteome</keyword>
<evidence type="ECO:0000313" key="3">
    <source>
        <dbReference type="EMBL" id="KAF7547000.1"/>
    </source>
</evidence>
<name>A0A9P5L6V9_9HYPO</name>
<evidence type="ECO:0000256" key="1">
    <source>
        <dbReference type="SAM" id="MobiDB-lite"/>
    </source>
</evidence>
<dbReference type="OrthoDB" id="5104461at2759"/>
<proteinExistence type="predicted"/>
<feature type="chain" id="PRO_5040463826" evidence="2">
    <location>
        <begin position="20"/>
        <end position="385"/>
    </location>
</feature>
<gene>
    <name evidence="3" type="ORF">G7Z17_g8017</name>
</gene>
<organism evidence="3 4">
    <name type="scientific">Cylindrodendrum hubeiense</name>
    <dbReference type="NCBI Taxonomy" id="595255"/>
    <lineage>
        <taxon>Eukaryota</taxon>
        <taxon>Fungi</taxon>
        <taxon>Dikarya</taxon>
        <taxon>Ascomycota</taxon>
        <taxon>Pezizomycotina</taxon>
        <taxon>Sordariomycetes</taxon>
        <taxon>Hypocreomycetidae</taxon>
        <taxon>Hypocreales</taxon>
        <taxon>Nectriaceae</taxon>
        <taxon>Cylindrodendrum</taxon>
    </lineage>
</organism>
<feature type="signal peptide" evidence="2">
    <location>
        <begin position="1"/>
        <end position="19"/>
    </location>
</feature>
<protein>
    <submittedName>
        <fullName evidence="3">Uncharacterized protein</fullName>
    </submittedName>
</protein>
<evidence type="ECO:0000313" key="4">
    <source>
        <dbReference type="Proteomes" id="UP000722485"/>
    </source>
</evidence>
<sequence>MIQLHSLLVALIALPIVRSGPCQAITSASTTTTRDCDRTEVNNFVRDSIESVGLFDQFCSWYLTFPNPVATTTVTSTWLSEEASFEFTTEGTITYLTHAYTSGFSDTITRSFTVDVYPNIKKRNADSPDLPEETPTTSTTWTTPTTPEITPGPTEEPFDEIGWIKSKYAPDSNGSIRGVNTLDVTDACECWASRPPVTSTEVIWSVITTTIPITETIPEFTTTSTMRDADPTRTDEWDANYLAIMESDWRGYTDVPNADAAVVPNPSKQRALLVTIEPGTGYLKSALDGRYMNTDYFNNFQLVYFSVKSAIDRRQYHYHVCNIVQSGADRELVCTVPQSAWKLDTYQTCPLYNEFYGIPMVAGQDHSAESPDCFEKKFYLVDACG</sequence>
<accession>A0A9P5L6V9</accession>
<reference evidence="3" key="1">
    <citation type="submission" date="2020-03" db="EMBL/GenBank/DDBJ databases">
        <title>Draft Genome Sequence of Cylindrodendrum hubeiense.</title>
        <authorList>
            <person name="Buettner E."/>
            <person name="Kellner H."/>
        </authorList>
    </citation>
    <scope>NUCLEOTIDE SEQUENCE</scope>
    <source>
        <strain evidence="3">IHI 201604</strain>
    </source>
</reference>
<dbReference type="AlphaFoldDB" id="A0A9P5L6V9"/>
<comment type="caution">
    <text evidence="3">The sequence shown here is derived from an EMBL/GenBank/DDBJ whole genome shotgun (WGS) entry which is preliminary data.</text>
</comment>
<keyword evidence="2" id="KW-0732">Signal</keyword>
<dbReference type="EMBL" id="JAANBB010000191">
    <property type="protein sequence ID" value="KAF7547000.1"/>
    <property type="molecule type" value="Genomic_DNA"/>
</dbReference>
<feature type="region of interest" description="Disordered" evidence="1">
    <location>
        <begin position="123"/>
        <end position="159"/>
    </location>
</feature>
<dbReference type="Proteomes" id="UP000722485">
    <property type="component" value="Unassembled WGS sequence"/>
</dbReference>
<evidence type="ECO:0000256" key="2">
    <source>
        <dbReference type="SAM" id="SignalP"/>
    </source>
</evidence>
<feature type="compositionally biased region" description="Low complexity" evidence="1">
    <location>
        <begin position="133"/>
        <end position="155"/>
    </location>
</feature>